<gene>
    <name evidence="2" type="ORF">DSM104329_03205</name>
</gene>
<accession>A0A9E7C1K8</accession>
<evidence type="ECO:0000313" key="3">
    <source>
        <dbReference type="Proteomes" id="UP001162834"/>
    </source>
</evidence>
<protein>
    <submittedName>
        <fullName evidence="2">Uncharacterized protein</fullName>
    </submittedName>
</protein>
<name>A0A9E7C1K8_9ACTN</name>
<dbReference type="EMBL" id="CP087164">
    <property type="protein sequence ID" value="UGS36794.1"/>
    <property type="molecule type" value="Genomic_DNA"/>
</dbReference>
<evidence type="ECO:0000256" key="1">
    <source>
        <dbReference type="SAM" id="MobiDB-lite"/>
    </source>
</evidence>
<proteinExistence type="predicted"/>
<dbReference type="Proteomes" id="UP001162834">
    <property type="component" value="Chromosome"/>
</dbReference>
<feature type="compositionally biased region" description="Basic and acidic residues" evidence="1">
    <location>
        <begin position="19"/>
        <end position="48"/>
    </location>
</feature>
<reference evidence="2" key="1">
    <citation type="journal article" date="2022" name="Int. J. Syst. Evol. Microbiol.">
        <title>Pseudomonas aegrilactucae sp. nov. and Pseudomonas morbosilactucae sp. nov., pathogens causing bacterial rot of lettuce in Japan.</title>
        <authorList>
            <person name="Sawada H."/>
            <person name="Fujikawa T."/>
            <person name="Satou M."/>
        </authorList>
    </citation>
    <scope>NUCLEOTIDE SEQUENCE</scope>
    <source>
        <strain evidence="2">0166_1</strain>
    </source>
</reference>
<evidence type="ECO:0000313" key="2">
    <source>
        <dbReference type="EMBL" id="UGS36794.1"/>
    </source>
</evidence>
<feature type="region of interest" description="Disordered" evidence="1">
    <location>
        <begin position="1"/>
        <end position="55"/>
    </location>
</feature>
<dbReference type="AlphaFoldDB" id="A0A9E7C1K8"/>
<organism evidence="2 3">
    <name type="scientific">Capillimicrobium parvum</name>
    <dbReference type="NCBI Taxonomy" id="2884022"/>
    <lineage>
        <taxon>Bacteria</taxon>
        <taxon>Bacillati</taxon>
        <taxon>Actinomycetota</taxon>
        <taxon>Thermoleophilia</taxon>
        <taxon>Solirubrobacterales</taxon>
        <taxon>Capillimicrobiaceae</taxon>
        <taxon>Capillimicrobium</taxon>
    </lineage>
</organism>
<dbReference type="KEGG" id="sbae:DSM104329_03205"/>
<sequence>MATPPRFSSPSKRQTPAEMSEKYKAAQDQLKQDAADRRAAAPPREPRASRPRARG</sequence>
<feature type="compositionally biased region" description="Polar residues" evidence="1">
    <location>
        <begin position="1"/>
        <end position="14"/>
    </location>
</feature>
<keyword evidence="3" id="KW-1185">Reference proteome</keyword>